<accession>B4VPM8</accession>
<keyword evidence="2" id="KW-1185">Reference proteome</keyword>
<dbReference type="EMBL" id="DS989847">
    <property type="protein sequence ID" value="EDX76003.1"/>
    <property type="molecule type" value="Genomic_DNA"/>
</dbReference>
<evidence type="ECO:0000313" key="2">
    <source>
        <dbReference type="Proteomes" id="UP000003835"/>
    </source>
</evidence>
<name>B4VPM8_9CYAN</name>
<gene>
    <name evidence="1" type="ORF">MC7420_5437</name>
</gene>
<dbReference type="AlphaFoldDB" id="B4VPM8"/>
<reference evidence="1 2" key="1">
    <citation type="submission" date="2008-07" db="EMBL/GenBank/DDBJ databases">
        <authorList>
            <person name="Tandeau de Marsac N."/>
            <person name="Ferriera S."/>
            <person name="Johnson J."/>
            <person name="Kravitz S."/>
            <person name="Beeson K."/>
            <person name="Sutton G."/>
            <person name="Rogers Y.-H."/>
            <person name="Friedman R."/>
            <person name="Frazier M."/>
            <person name="Venter J.C."/>
        </authorList>
    </citation>
    <scope>NUCLEOTIDE SEQUENCE [LARGE SCALE GENOMIC DNA]</scope>
    <source>
        <strain evidence="1 2">PCC 7420</strain>
    </source>
</reference>
<sequence length="41" mass="4590">MRLTHHLGQVALSKVLVVGIIRSMLTLDFVVESRRMGVKPT</sequence>
<protein>
    <submittedName>
        <fullName evidence="1">Uncharacterized protein</fullName>
    </submittedName>
</protein>
<dbReference type="HOGENOM" id="CLU_3268525_0_0_3"/>
<organism evidence="1 2">
    <name type="scientific">Coleofasciculus chthonoplastes PCC 7420</name>
    <dbReference type="NCBI Taxonomy" id="118168"/>
    <lineage>
        <taxon>Bacteria</taxon>
        <taxon>Bacillati</taxon>
        <taxon>Cyanobacteriota</taxon>
        <taxon>Cyanophyceae</taxon>
        <taxon>Coleofasciculales</taxon>
        <taxon>Coleofasciculaceae</taxon>
        <taxon>Coleofasciculus</taxon>
    </lineage>
</organism>
<proteinExistence type="predicted"/>
<evidence type="ECO:0000313" key="1">
    <source>
        <dbReference type="EMBL" id="EDX76003.1"/>
    </source>
</evidence>
<dbReference type="Proteomes" id="UP000003835">
    <property type="component" value="Unassembled WGS sequence"/>
</dbReference>